<reference evidence="1" key="1">
    <citation type="submission" date="2018-02" db="EMBL/GenBank/DDBJ databases">
        <title>Rhizophora mucronata_Transcriptome.</title>
        <authorList>
            <person name="Meera S.P."/>
            <person name="Sreeshan A."/>
            <person name="Augustine A."/>
        </authorList>
    </citation>
    <scope>NUCLEOTIDE SEQUENCE</scope>
    <source>
        <tissue evidence="1">Leaf</tissue>
    </source>
</reference>
<protein>
    <submittedName>
        <fullName evidence="1">Uncharacterized protein</fullName>
    </submittedName>
</protein>
<proteinExistence type="predicted"/>
<dbReference type="AlphaFoldDB" id="A0A2P2IV44"/>
<evidence type="ECO:0000313" key="1">
    <source>
        <dbReference type="EMBL" id="MBW85078.1"/>
    </source>
</evidence>
<dbReference type="EMBL" id="GGEC01004595">
    <property type="protein sequence ID" value="MBW85078.1"/>
    <property type="molecule type" value="Transcribed_RNA"/>
</dbReference>
<name>A0A2P2IV44_RHIMU</name>
<sequence>MKNGFLLHSNLDKTLLKPWGLNNLLISDELAQTWEADQLCFKIWIEMFLFLSSFLQIKVK</sequence>
<organism evidence="1">
    <name type="scientific">Rhizophora mucronata</name>
    <name type="common">Asiatic mangrove</name>
    <dbReference type="NCBI Taxonomy" id="61149"/>
    <lineage>
        <taxon>Eukaryota</taxon>
        <taxon>Viridiplantae</taxon>
        <taxon>Streptophyta</taxon>
        <taxon>Embryophyta</taxon>
        <taxon>Tracheophyta</taxon>
        <taxon>Spermatophyta</taxon>
        <taxon>Magnoliopsida</taxon>
        <taxon>eudicotyledons</taxon>
        <taxon>Gunneridae</taxon>
        <taxon>Pentapetalae</taxon>
        <taxon>rosids</taxon>
        <taxon>fabids</taxon>
        <taxon>Malpighiales</taxon>
        <taxon>Rhizophoraceae</taxon>
        <taxon>Rhizophora</taxon>
    </lineage>
</organism>
<accession>A0A2P2IV44</accession>